<keyword evidence="3" id="KW-1185">Reference proteome</keyword>
<evidence type="ECO:0000313" key="3">
    <source>
        <dbReference type="Proteomes" id="UP001296776"/>
    </source>
</evidence>
<proteinExistence type="predicted"/>
<protein>
    <submittedName>
        <fullName evidence="2">Uncharacterized protein</fullName>
    </submittedName>
</protein>
<gene>
    <name evidence="2" type="ORF">CKO40_04615</name>
</gene>
<dbReference type="AlphaFoldDB" id="A0AAJ0U2F8"/>
<name>A0AAJ0U2F8_9GAMM</name>
<keyword evidence="1" id="KW-1133">Transmembrane helix</keyword>
<evidence type="ECO:0000313" key="2">
    <source>
        <dbReference type="EMBL" id="MBK1703843.1"/>
    </source>
</evidence>
<feature type="transmembrane region" description="Helical" evidence="1">
    <location>
        <begin position="15"/>
        <end position="36"/>
    </location>
</feature>
<feature type="transmembrane region" description="Helical" evidence="1">
    <location>
        <begin position="91"/>
        <end position="114"/>
    </location>
</feature>
<evidence type="ECO:0000256" key="1">
    <source>
        <dbReference type="SAM" id="Phobius"/>
    </source>
</evidence>
<keyword evidence="1" id="KW-0812">Transmembrane</keyword>
<feature type="transmembrane region" description="Helical" evidence="1">
    <location>
        <begin position="48"/>
        <end position="71"/>
    </location>
</feature>
<reference evidence="2" key="2">
    <citation type="journal article" date="2020" name="Microorganisms">
        <title>Osmotic Adaptation and Compatible Solute Biosynthesis of Phototrophic Bacteria as Revealed from Genome Analyses.</title>
        <authorList>
            <person name="Imhoff J.F."/>
            <person name="Rahn T."/>
            <person name="Kunzel S."/>
            <person name="Keller A."/>
            <person name="Neulinger S.C."/>
        </authorList>
    </citation>
    <scope>NUCLEOTIDE SEQUENCE</scope>
    <source>
        <strain evidence="2">DSM 11080</strain>
    </source>
</reference>
<dbReference type="RefSeq" id="WP_200345013.1">
    <property type="nucleotide sequence ID" value="NZ_NRSJ01000005.1"/>
</dbReference>
<comment type="caution">
    <text evidence="2">The sequence shown here is derived from an EMBL/GenBank/DDBJ whole genome shotgun (WGS) entry which is preliminary data.</text>
</comment>
<accession>A0AAJ0U2F8</accession>
<reference evidence="2" key="1">
    <citation type="submission" date="2017-08" db="EMBL/GenBank/DDBJ databases">
        <authorList>
            <person name="Imhoff J.F."/>
            <person name="Rahn T."/>
            <person name="Kuenzel S."/>
            <person name="Neulinger S.C."/>
        </authorList>
    </citation>
    <scope>NUCLEOTIDE SEQUENCE</scope>
    <source>
        <strain evidence="2">DSM 11080</strain>
    </source>
</reference>
<dbReference type="Proteomes" id="UP001296776">
    <property type="component" value="Unassembled WGS sequence"/>
</dbReference>
<sequence length="119" mass="12827">MLETVSRYARFLQPLRPVLGIALALLAVVTAIAIFNPNLASLQTALPALITALLWVLCGLVFIQAFASVPAAPDAELRGWGRLLRSINRGFHWLLLAAFGLITGAAVLITARLVNDLLR</sequence>
<keyword evidence="1" id="KW-0472">Membrane</keyword>
<organism evidence="2 3">
    <name type="scientific">Halochromatium glycolicum</name>
    <dbReference type="NCBI Taxonomy" id="85075"/>
    <lineage>
        <taxon>Bacteria</taxon>
        <taxon>Pseudomonadati</taxon>
        <taxon>Pseudomonadota</taxon>
        <taxon>Gammaproteobacteria</taxon>
        <taxon>Chromatiales</taxon>
        <taxon>Chromatiaceae</taxon>
        <taxon>Halochromatium</taxon>
    </lineage>
</organism>
<dbReference type="EMBL" id="NRSJ01000005">
    <property type="protein sequence ID" value="MBK1703843.1"/>
    <property type="molecule type" value="Genomic_DNA"/>
</dbReference>